<evidence type="ECO:0000259" key="1">
    <source>
        <dbReference type="Pfam" id="PF01551"/>
    </source>
</evidence>
<dbReference type="EMBL" id="JARWBG010000008">
    <property type="protein sequence ID" value="MDH2389037.1"/>
    <property type="molecule type" value="Genomic_DNA"/>
</dbReference>
<gene>
    <name evidence="2" type="ORF">QCN29_09580</name>
</gene>
<dbReference type="RefSeq" id="WP_279927319.1">
    <property type="nucleotide sequence ID" value="NZ_JARWBG010000008.1"/>
</dbReference>
<sequence length="274" mass="29539">MTVNATVHDPLLLAPPLQRFLIRRLPTGRFGAPRTDGSRTGTVAGISTTYSPRRAHEGVDLNASQGDPVFAVTDGTIVVSGSSPTDSRGPAWVILDHHPSVTPPPTAPPPATALGHLSVYYHLSVGLPVGTTVREGQLIGFVGSHPSGPHLHFELRHVTNPTGNPAADTTSVPLNPGPSLEPWAFTDTGAVETDEVHIRELRLLQHKNLSVPYLRVRLDHDDNNYFLPMEHPTPDQLQAAELLRASGSHGVRLRYAVSSWHAGRKIIRGVQSAF</sequence>
<dbReference type="InterPro" id="IPR011055">
    <property type="entry name" value="Dup_hybrid_motif"/>
</dbReference>
<keyword evidence="2" id="KW-0378">Hydrolase</keyword>
<name>A0ABT6HJW3_9ACTN</name>
<dbReference type="PANTHER" id="PTHR21666:SF270">
    <property type="entry name" value="MUREIN HYDROLASE ACTIVATOR ENVC"/>
    <property type="match status" value="1"/>
</dbReference>
<dbReference type="GO" id="GO:0016787">
    <property type="term" value="F:hydrolase activity"/>
    <property type="evidence" value="ECO:0007669"/>
    <property type="project" value="UniProtKB-KW"/>
</dbReference>
<protein>
    <submittedName>
        <fullName evidence="2">M23 family metallopeptidase</fullName>
        <ecNumber evidence="2">3.4.-.-</ecNumber>
    </submittedName>
</protein>
<dbReference type="SUPFAM" id="SSF51261">
    <property type="entry name" value="Duplicated hybrid motif"/>
    <property type="match status" value="1"/>
</dbReference>
<dbReference type="Gene3D" id="2.70.70.10">
    <property type="entry name" value="Glucose Permease (Domain IIA)"/>
    <property type="match status" value="1"/>
</dbReference>
<dbReference type="Proteomes" id="UP001223144">
    <property type="component" value="Unassembled WGS sequence"/>
</dbReference>
<feature type="domain" description="M23ase beta-sheet core" evidence="1">
    <location>
        <begin position="55"/>
        <end position="160"/>
    </location>
</feature>
<proteinExistence type="predicted"/>
<organism evidence="2 3">
    <name type="scientific">Streptomyces chengmaiensis</name>
    <dbReference type="NCBI Taxonomy" id="3040919"/>
    <lineage>
        <taxon>Bacteria</taxon>
        <taxon>Bacillati</taxon>
        <taxon>Actinomycetota</taxon>
        <taxon>Actinomycetes</taxon>
        <taxon>Kitasatosporales</taxon>
        <taxon>Streptomycetaceae</taxon>
        <taxon>Streptomyces</taxon>
    </lineage>
</organism>
<dbReference type="EC" id="3.4.-.-" evidence="2"/>
<evidence type="ECO:0000313" key="3">
    <source>
        <dbReference type="Proteomes" id="UP001223144"/>
    </source>
</evidence>
<keyword evidence="3" id="KW-1185">Reference proteome</keyword>
<comment type="caution">
    <text evidence="2">The sequence shown here is derived from an EMBL/GenBank/DDBJ whole genome shotgun (WGS) entry which is preliminary data.</text>
</comment>
<dbReference type="Pfam" id="PF01551">
    <property type="entry name" value="Peptidase_M23"/>
    <property type="match status" value="1"/>
</dbReference>
<accession>A0ABT6HJW3</accession>
<dbReference type="CDD" id="cd12797">
    <property type="entry name" value="M23_peptidase"/>
    <property type="match status" value="1"/>
</dbReference>
<evidence type="ECO:0000313" key="2">
    <source>
        <dbReference type="EMBL" id="MDH2389037.1"/>
    </source>
</evidence>
<dbReference type="InterPro" id="IPR016047">
    <property type="entry name" value="M23ase_b-sheet_dom"/>
</dbReference>
<reference evidence="2 3" key="1">
    <citation type="submission" date="2023-04" db="EMBL/GenBank/DDBJ databases">
        <title>Streptomyces chengmaiensis sp. nov. isolated from the stem of mangrove plant in Hainan.</title>
        <authorList>
            <person name="Huang X."/>
            <person name="Zhou S."/>
            <person name="Chu X."/>
            <person name="Xie Y."/>
            <person name="Lin Y."/>
        </authorList>
    </citation>
    <scope>NUCLEOTIDE SEQUENCE [LARGE SCALE GENOMIC DNA]</scope>
    <source>
        <strain evidence="2 3">HNM0663</strain>
    </source>
</reference>
<dbReference type="InterPro" id="IPR050570">
    <property type="entry name" value="Cell_wall_metabolism_enzyme"/>
</dbReference>
<dbReference type="PANTHER" id="PTHR21666">
    <property type="entry name" value="PEPTIDASE-RELATED"/>
    <property type="match status" value="1"/>
</dbReference>